<reference evidence="3" key="1">
    <citation type="journal article" date="2019" name="Int. J. Syst. Evol. Microbiol.">
        <title>The Global Catalogue of Microorganisms (GCM) 10K type strain sequencing project: providing services to taxonomists for standard genome sequencing and annotation.</title>
        <authorList>
            <consortium name="The Broad Institute Genomics Platform"/>
            <consortium name="The Broad Institute Genome Sequencing Center for Infectious Disease"/>
            <person name="Wu L."/>
            <person name="Ma J."/>
        </authorList>
    </citation>
    <scope>NUCLEOTIDE SEQUENCE [LARGE SCALE GENOMIC DNA]</scope>
    <source>
        <strain evidence="3">NBRC 110107</strain>
    </source>
</reference>
<dbReference type="InterPro" id="IPR002816">
    <property type="entry name" value="TraB/PrgY/GumN_fam"/>
</dbReference>
<accession>A0ABQ6BGS2</accession>
<dbReference type="EMBL" id="BSOY01000006">
    <property type="protein sequence ID" value="GLS00511.1"/>
    <property type="molecule type" value="Genomic_DNA"/>
</dbReference>
<sequence length="321" mass="34662">MRIFAIAVSALVLLAGAGLPDRSGAQTPEPQAAELDEIVVLARRSGAPMWTVTRGDSTLILVGAITGIPRDLAWRPDDLEAAAARSDQILSPQEGRASVTDLLRVIWRARTIGLMPQGQTTADYLTPEYQARLEAIMADDRNQDWRTKSLLFVGFDLMQDKAGYRQGRSGDDAMDVIRRAARRARVSVRPVGTVRGDELIDSLITAPQTAHVPCVEAAIAAAEQGPDAARERAEDWRALRVADVVASPIDRALNQCWPWGDPEIAPQLRQQWAAAIETAMISPGVTMGVAPLRLLADEGGVLDGLVARGFDVVGPEWKPAP</sequence>
<dbReference type="RefSeq" id="WP_284220826.1">
    <property type="nucleotide sequence ID" value="NZ_BSOY01000006.1"/>
</dbReference>
<protein>
    <submittedName>
        <fullName evidence="2">TraB/GumN family protein</fullName>
    </submittedName>
</protein>
<evidence type="ECO:0000313" key="3">
    <source>
        <dbReference type="Proteomes" id="UP001156921"/>
    </source>
</evidence>
<keyword evidence="3" id="KW-1185">Reference proteome</keyword>
<proteinExistence type="predicted"/>
<organism evidence="2 3">
    <name type="scientific">Brevundimonas denitrificans</name>
    <dbReference type="NCBI Taxonomy" id="1443434"/>
    <lineage>
        <taxon>Bacteria</taxon>
        <taxon>Pseudomonadati</taxon>
        <taxon>Pseudomonadota</taxon>
        <taxon>Alphaproteobacteria</taxon>
        <taxon>Caulobacterales</taxon>
        <taxon>Caulobacteraceae</taxon>
        <taxon>Brevundimonas</taxon>
    </lineage>
</organism>
<evidence type="ECO:0000313" key="2">
    <source>
        <dbReference type="EMBL" id="GLS00511.1"/>
    </source>
</evidence>
<keyword evidence="1" id="KW-0732">Signal</keyword>
<evidence type="ECO:0000256" key="1">
    <source>
        <dbReference type="SAM" id="SignalP"/>
    </source>
</evidence>
<name>A0ABQ6BGS2_9CAUL</name>
<dbReference type="Pfam" id="PF01963">
    <property type="entry name" value="TraB_PrgY_gumN"/>
    <property type="match status" value="1"/>
</dbReference>
<comment type="caution">
    <text evidence="2">The sequence shown here is derived from an EMBL/GenBank/DDBJ whole genome shotgun (WGS) entry which is preliminary data.</text>
</comment>
<feature type="chain" id="PRO_5045827777" evidence="1">
    <location>
        <begin position="26"/>
        <end position="321"/>
    </location>
</feature>
<feature type="signal peptide" evidence="1">
    <location>
        <begin position="1"/>
        <end position="25"/>
    </location>
</feature>
<gene>
    <name evidence="2" type="ORF">GCM10007859_05170</name>
</gene>
<dbReference type="Proteomes" id="UP001156921">
    <property type="component" value="Unassembled WGS sequence"/>
</dbReference>
<dbReference type="CDD" id="cd14788">
    <property type="entry name" value="GumN"/>
    <property type="match status" value="1"/>
</dbReference>